<gene>
    <name evidence="2" type="ORF">Mal4_54150</name>
</gene>
<evidence type="ECO:0000313" key="3">
    <source>
        <dbReference type="Proteomes" id="UP000320496"/>
    </source>
</evidence>
<dbReference type="Proteomes" id="UP000320496">
    <property type="component" value="Chromosome"/>
</dbReference>
<keyword evidence="3" id="KW-1185">Reference proteome</keyword>
<evidence type="ECO:0000313" key="2">
    <source>
        <dbReference type="EMBL" id="QDU41050.1"/>
    </source>
</evidence>
<accession>A0A517ZEX9</accession>
<dbReference type="EMBL" id="CP036275">
    <property type="protein sequence ID" value="QDU41050.1"/>
    <property type="molecule type" value="Genomic_DNA"/>
</dbReference>
<protein>
    <submittedName>
        <fullName evidence="2">Uncharacterized protein</fullName>
    </submittedName>
</protein>
<organism evidence="2 3">
    <name type="scientific">Maioricimonas rarisocia</name>
    <dbReference type="NCBI Taxonomy" id="2528026"/>
    <lineage>
        <taxon>Bacteria</taxon>
        <taxon>Pseudomonadati</taxon>
        <taxon>Planctomycetota</taxon>
        <taxon>Planctomycetia</taxon>
        <taxon>Planctomycetales</taxon>
        <taxon>Planctomycetaceae</taxon>
        <taxon>Maioricimonas</taxon>
    </lineage>
</organism>
<proteinExistence type="predicted"/>
<reference evidence="2 3" key="1">
    <citation type="submission" date="2019-02" db="EMBL/GenBank/DDBJ databases">
        <title>Deep-cultivation of Planctomycetes and their phenomic and genomic characterization uncovers novel biology.</title>
        <authorList>
            <person name="Wiegand S."/>
            <person name="Jogler M."/>
            <person name="Boedeker C."/>
            <person name="Pinto D."/>
            <person name="Vollmers J."/>
            <person name="Rivas-Marin E."/>
            <person name="Kohn T."/>
            <person name="Peeters S.H."/>
            <person name="Heuer A."/>
            <person name="Rast P."/>
            <person name="Oberbeckmann S."/>
            <person name="Bunk B."/>
            <person name="Jeske O."/>
            <person name="Meyerdierks A."/>
            <person name="Storesund J.E."/>
            <person name="Kallscheuer N."/>
            <person name="Luecker S."/>
            <person name="Lage O.M."/>
            <person name="Pohl T."/>
            <person name="Merkel B.J."/>
            <person name="Hornburger P."/>
            <person name="Mueller R.-W."/>
            <person name="Bruemmer F."/>
            <person name="Labrenz M."/>
            <person name="Spormann A.M."/>
            <person name="Op den Camp H."/>
            <person name="Overmann J."/>
            <person name="Amann R."/>
            <person name="Jetten M.S.M."/>
            <person name="Mascher T."/>
            <person name="Medema M.H."/>
            <person name="Devos D.P."/>
            <person name="Kaster A.-K."/>
            <person name="Ovreas L."/>
            <person name="Rohde M."/>
            <person name="Galperin M.Y."/>
            <person name="Jogler C."/>
        </authorList>
    </citation>
    <scope>NUCLEOTIDE SEQUENCE [LARGE SCALE GENOMIC DNA]</scope>
    <source>
        <strain evidence="2 3">Mal4</strain>
    </source>
</reference>
<feature type="region of interest" description="Disordered" evidence="1">
    <location>
        <begin position="1"/>
        <end position="24"/>
    </location>
</feature>
<dbReference type="AlphaFoldDB" id="A0A517ZEX9"/>
<sequence length="469" mass="51842">MESRNRRRAAGVDGPGTTRHPRSSVRAMKLLHLQSRQCILFRSHLRAGSEGNSAMKMTAADAKKPQLDDRWWSSRKPKLMKSTGLGKALKEYKQALAAFESVADEKTPPFSGFQAYMDAKSVLGGSVMSAVETGIRLDNGKRYQDTIAALKNYKSGVIPAEKTRLDKLFKTMKGRYDSTVKSWTEYNKAVIKIYEVAGNKSARAVLAAREQMRAAESAVTNAANAQRNGDTQTANAAVQTAKDAAEEIGKLKSGIASEQTDAKKSSWKYDKVILSDDDKKAFDRLGDKRTRSELQVENNLGTLTEMHSEALKLVKEAEGAAAGTAKLEDLYERTVERLVDRIFKYAQALDVPAREAGGNVDKVDGNLNRYPKAASEQDRKELKDEAVECLGKAVKWLDTLQKDIKKAEADVKKTLDSLPSDIVKPSNPEFVKLFKEVEKGMGFIEQDKAKGEKLKGKLQKLAPRVHELA</sequence>
<evidence type="ECO:0000256" key="1">
    <source>
        <dbReference type="SAM" id="MobiDB-lite"/>
    </source>
</evidence>
<name>A0A517ZEX9_9PLAN</name>
<dbReference type="KEGG" id="mri:Mal4_54150"/>